<dbReference type="STRING" id="48709.A0A1D2N033"/>
<dbReference type="AlphaFoldDB" id="A0A1D2N033"/>
<reference evidence="3 4" key="1">
    <citation type="journal article" date="2016" name="Genome Biol. Evol.">
        <title>Gene Family Evolution Reflects Adaptation to Soil Environmental Stressors in the Genome of the Collembolan Orchesella cincta.</title>
        <authorList>
            <person name="Faddeeva-Vakhrusheva A."/>
            <person name="Derks M.F."/>
            <person name="Anvar S.Y."/>
            <person name="Agamennone V."/>
            <person name="Suring W."/>
            <person name="Smit S."/>
            <person name="van Straalen N.M."/>
            <person name="Roelofs D."/>
        </authorList>
    </citation>
    <scope>NUCLEOTIDE SEQUENCE [LARGE SCALE GENOMIC DNA]</scope>
    <source>
        <tissue evidence="3">Mixed pool</tissue>
    </source>
</reference>
<evidence type="ECO:0000313" key="4">
    <source>
        <dbReference type="Proteomes" id="UP000094527"/>
    </source>
</evidence>
<evidence type="ECO:0000256" key="1">
    <source>
        <dbReference type="SAM" id="SignalP"/>
    </source>
</evidence>
<name>A0A1D2N033_ORCCI</name>
<feature type="domain" description="CUB" evidence="2">
    <location>
        <begin position="269"/>
        <end position="431"/>
    </location>
</feature>
<dbReference type="OMA" id="STKENCT"/>
<sequence length="437" mass="48299">MGLKLPDSWNRSFSTLLSCSIVVLLCQFVTIQAYEPPQSIPYSVLEYPNNGTVSEQPPPAAVAVSAGNGTSRADRLLNIFTIVKFPNEACWTGDALRAEVSLLTLKENAESGRYHPSKDSPWCHPVGFGGMLVSLIARTCGQSTKENCTYFTSPREARYVPHQGPVMNCQLQVYKGGWDVCQLRLDFLHFDLGPPDPWSGQCNKDAFLVTGSAYSPPVICGKNTGQHMYIDLGGHNYGPITLTVTTSGYHKDPGWDIKITQVRCCDRAPDGCLQYHYGVSGVLKSFNFDGWDQHLANQWYTICVRMEAGFCAIKYEECDPEKGTFRISRDDKKAQTDGDCLNPKKAGSSDHVLIPCGTTDGNKIQSGKKKGVPCANRFCGTIFCSLDKKAKAPCPVESHTKPFTVRVCFDDDEYSKKETENVGFCLRYTQLPCSSHK</sequence>
<keyword evidence="1" id="KW-0732">Signal</keyword>
<protein>
    <recommendedName>
        <fullName evidence="2">CUB domain-containing protein</fullName>
    </recommendedName>
</protein>
<dbReference type="Proteomes" id="UP000094527">
    <property type="component" value="Unassembled WGS sequence"/>
</dbReference>
<accession>A0A1D2N033</accession>
<keyword evidence="4" id="KW-1185">Reference proteome</keyword>
<feature type="chain" id="PRO_5008904795" description="CUB domain-containing protein" evidence="1">
    <location>
        <begin position="34"/>
        <end position="437"/>
    </location>
</feature>
<comment type="caution">
    <text evidence="3">The sequence shown here is derived from an EMBL/GenBank/DDBJ whole genome shotgun (WGS) entry which is preliminary data.</text>
</comment>
<dbReference type="InterPro" id="IPR058698">
    <property type="entry name" value="CUB_metazoa"/>
</dbReference>
<proteinExistence type="predicted"/>
<dbReference type="PANTHER" id="PTHR33236">
    <property type="entry name" value="INTRAFLAGELLAR TRANSPORT PROTEIN 122 FAMILY PROTEIN-RELATED"/>
    <property type="match status" value="1"/>
</dbReference>
<evidence type="ECO:0000259" key="2">
    <source>
        <dbReference type="Pfam" id="PF26080"/>
    </source>
</evidence>
<dbReference type="PANTHER" id="PTHR33236:SF4">
    <property type="entry name" value="CUB DOMAIN-CONTAINING PROTEIN"/>
    <property type="match status" value="1"/>
</dbReference>
<dbReference type="Pfam" id="PF26080">
    <property type="entry name" value="CUB_animal"/>
    <property type="match status" value="1"/>
</dbReference>
<dbReference type="OrthoDB" id="6344756at2759"/>
<feature type="signal peptide" evidence="1">
    <location>
        <begin position="1"/>
        <end position="33"/>
    </location>
</feature>
<evidence type="ECO:0000313" key="3">
    <source>
        <dbReference type="EMBL" id="ODM98632.1"/>
    </source>
</evidence>
<organism evidence="3 4">
    <name type="scientific">Orchesella cincta</name>
    <name type="common">Springtail</name>
    <name type="synonym">Podura cincta</name>
    <dbReference type="NCBI Taxonomy" id="48709"/>
    <lineage>
        <taxon>Eukaryota</taxon>
        <taxon>Metazoa</taxon>
        <taxon>Ecdysozoa</taxon>
        <taxon>Arthropoda</taxon>
        <taxon>Hexapoda</taxon>
        <taxon>Collembola</taxon>
        <taxon>Entomobryomorpha</taxon>
        <taxon>Entomobryoidea</taxon>
        <taxon>Orchesellidae</taxon>
        <taxon>Orchesellinae</taxon>
        <taxon>Orchesella</taxon>
    </lineage>
</organism>
<gene>
    <name evidence="3" type="ORF">Ocin01_08049</name>
</gene>
<dbReference type="EMBL" id="LJIJ01000338">
    <property type="protein sequence ID" value="ODM98632.1"/>
    <property type="molecule type" value="Genomic_DNA"/>
</dbReference>